<evidence type="ECO:0000256" key="1">
    <source>
        <dbReference type="SAM" id="Coils"/>
    </source>
</evidence>
<sequence>MGRSKSSNRSISPAPTYPSDPAHPSNLKRSLARNDVELAALAKLHASLRLLREAIVKEFGEDGLIEMVLSHKDRLKDGGLKSVETVVPEKLTMDTETVNNVDDDDDAVNNDNTTSASKNTTRRDKLSTAFLLRMKLRRRLLNRLARRLHRVAHTMDSNSRNIDAPAPPQYGDQMRRYVKNDEDGNPVIMAEGAKNMRESDVEEFRVREEERGVVRKGLEERRRDRAAAAAAVSENDNDEDNEDDTEKDDDAMDVDVVTPTPVELLLKHDEEDKPLLDKLVEYEVGYDKVYTLGKPTPPPLPSPSKKSKAKPTTENNNDGGDDKNKKEETKKEATPEQQKETDSTPAKEGEEDDNKEVVTMSLPIVDTVDTHEMGEGGEASGNHDTQNISRVPYSMNGRAPPPMDRAAEWKRWTKEICDRIPDQVTFDDLGVGGDGVIFELEARLESAKRKAGGGGDYDGGGDGGGDGAADNVALNRGKGKVLRRSEETEEKKPEDDGDVHMADASKEEEGKQQKTDKEKADEKEKELAAKNMKPFSVKPVPSFYHQDLQRVKIIQSELVRFANIYETRELLQIAQQSYDTAYKASVSLQQAKAQLANAISKMTHKHQYDLAGLQQQAKHQVAQSRAHWERRQWLLKEVKKNFGEEGAFVRSVCNDVLTEAKDRVEVRYAQPMPGGGSGQTTKAAFLAKQAGDDEKVEVANVMGKIVDCIDRRYQDMLTDYPKSFIPPPIANENTVVGDSETGETLAEVQKRESTELKARLEKIENDFKEAEKKRTAAWTALSKAKTEVGSAPTTTKARKAAPARQAQPTQQQQYQAMQAQRAAAQQAQLVQVQGPAGPMYVSQAQLQQMQIQQHQQLQQQQMIASQTARIIQAQVAQQNAARVVVPAQVALQLPQKVHVPVQVAAVAAVSPPTEDGEPKKLTQNEKYGYGDRYSSANVEARKNPDGTVFPVQQPKLMPNGEFARPAGRQRRGMGWDAKRGCWFPVPESPVFP</sequence>
<feature type="region of interest" description="Disordered" evidence="2">
    <location>
        <begin position="291"/>
        <end position="400"/>
    </location>
</feature>
<dbReference type="AlphaFoldDB" id="A0A7S2P0E5"/>
<accession>A0A7S2P0E5</accession>
<protein>
    <submittedName>
        <fullName evidence="3">Uncharacterized protein</fullName>
    </submittedName>
</protein>
<feature type="region of interest" description="Disordered" evidence="2">
    <location>
        <begin position="1"/>
        <end position="25"/>
    </location>
</feature>
<feature type="compositionally biased region" description="Acidic residues" evidence="2">
    <location>
        <begin position="235"/>
        <end position="253"/>
    </location>
</feature>
<gene>
    <name evidence="3" type="ORF">SMAR0320_LOCUS363</name>
</gene>
<feature type="coiled-coil region" evidence="1">
    <location>
        <begin position="746"/>
        <end position="773"/>
    </location>
</feature>
<proteinExistence type="predicted"/>
<feature type="region of interest" description="Disordered" evidence="2">
    <location>
        <begin position="101"/>
        <end position="121"/>
    </location>
</feature>
<dbReference type="EMBL" id="HBGZ01000486">
    <property type="protein sequence ID" value="CAD9570499.1"/>
    <property type="molecule type" value="Transcribed_RNA"/>
</dbReference>
<name>A0A7S2P0E5_9STRA</name>
<feature type="region of interest" description="Disordered" evidence="2">
    <location>
        <begin position="219"/>
        <end position="255"/>
    </location>
</feature>
<keyword evidence="1" id="KW-0175">Coiled coil</keyword>
<feature type="compositionally biased region" description="Polar residues" evidence="2">
    <location>
        <begin position="1"/>
        <end position="13"/>
    </location>
</feature>
<feature type="compositionally biased region" description="Gly residues" evidence="2">
    <location>
        <begin position="452"/>
        <end position="467"/>
    </location>
</feature>
<organism evidence="3">
    <name type="scientific">Skeletonema marinoi</name>
    <dbReference type="NCBI Taxonomy" id="267567"/>
    <lineage>
        <taxon>Eukaryota</taxon>
        <taxon>Sar</taxon>
        <taxon>Stramenopiles</taxon>
        <taxon>Ochrophyta</taxon>
        <taxon>Bacillariophyta</taxon>
        <taxon>Coscinodiscophyceae</taxon>
        <taxon>Thalassiosirophycidae</taxon>
        <taxon>Thalassiosirales</taxon>
        <taxon>Skeletonemataceae</taxon>
        <taxon>Skeletonema</taxon>
        <taxon>Skeletonema marinoi-dohrnii complex</taxon>
    </lineage>
</organism>
<evidence type="ECO:0000313" key="3">
    <source>
        <dbReference type="EMBL" id="CAD9570499.1"/>
    </source>
</evidence>
<reference evidence="3" key="1">
    <citation type="submission" date="2021-01" db="EMBL/GenBank/DDBJ databases">
        <authorList>
            <person name="Corre E."/>
            <person name="Pelletier E."/>
            <person name="Niang G."/>
            <person name="Scheremetjew M."/>
            <person name="Finn R."/>
            <person name="Kale V."/>
            <person name="Holt S."/>
            <person name="Cochrane G."/>
            <person name="Meng A."/>
            <person name="Brown T."/>
            <person name="Cohen L."/>
        </authorList>
    </citation>
    <scope>NUCLEOTIDE SEQUENCE</scope>
    <source>
        <strain evidence="3">SM1012Den-03</strain>
    </source>
</reference>
<feature type="region of interest" description="Disordered" evidence="2">
    <location>
        <begin position="448"/>
        <end position="530"/>
    </location>
</feature>
<evidence type="ECO:0000256" key="2">
    <source>
        <dbReference type="SAM" id="MobiDB-lite"/>
    </source>
</evidence>
<feature type="region of interest" description="Disordered" evidence="2">
    <location>
        <begin position="784"/>
        <end position="808"/>
    </location>
</feature>
<feature type="compositionally biased region" description="Basic and acidic residues" evidence="2">
    <location>
        <begin position="483"/>
        <end position="528"/>
    </location>
</feature>
<feature type="region of interest" description="Disordered" evidence="2">
    <location>
        <begin position="939"/>
        <end position="974"/>
    </location>
</feature>
<feature type="compositionally biased region" description="Basic and acidic residues" evidence="2">
    <location>
        <begin position="320"/>
        <end position="348"/>
    </location>
</feature>